<name>A0A8H3LHS2_9GLOM</name>
<dbReference type="Gene3D" id="3.90.226.10">
    <property type="entry name" value="2-enoyl-CoA Hydratase, Chain A, domain 1"/>
    <property type="match status" value="1"/>
</dbReference>
<accession>A0A8H3LHS2</accession>
<proteinExistence type="predicted"/>
<dbReference type="PANTHER" id="PTHR11941:SF27">
    <property type="entry name" value="ETHYLMALONYL-COA DECARBOXYLASE"/>
    <property type="match status" value="1"/>
</dbReference>
<evidence type="ECO:0000313" key="3">
    <source>
        <dbReference type="Proteomes" id="UP000615446"/>
    </source>
</evidence>
<dbReference type="GO" id="GO:0006635">
    <property type="term" value="P:fatty acid beta-oxidation"/>
    <property type="evidence" value="ECO:0007669"/>
    <property type="project" value="TreeGrafter"/>
</dbReference>
<reference evidence="2" key="1">
    <citation type="submission" date="2019-10" db="EMBL/GenBank/DDBJ databases">
        <title>Conservation and host-specific expression of non-tandemly repeated heterogenous ribosome RNA gene in arbuscular mycorrhizal fungi.</title>
        <authorList>
            <person name="Maeda T."/>
            <person name="Kobayashi Y."/>
            <person name="Nakagawa T."/>
            <person name="Ezawa T."/>
            <person name="Yamaguchi K."/>
            <person name="Bino T."/>
            <person name="Nishimoto Y."/>
            <person name="Shigenobu S."/>
            <person name="Kawaguchi M."/>
        </authorList>
    </citation>
    <scope>NUCLEOTIDE SEQUENCE</scope>
    <source>
        <strain evidence="2">HR1</strain>
    </source>
</reference>
<dbReference type="InterPro" id="IPR029045">
    <property type="entry name" value="ClpP/crotonase-like_dom_sf"/>
</dbReference>
<dbReference type="AlphaFoldDB" id="A0A8H3LHS2"/>
<dbReference type="InterPro" id="IPR001753">
    <property type="entry name" value="Enoyl-CoA_hydra/iso"/>
</dbReference>
<protein>
    <submittedName>
        <fullName evidence="2">Ethylmalonyl-CoA decarboxylase-like</fullName>
    </submittedName>
</protein>
<dbReference type="SUPFAM" id="SSF52096">
    <property type="entry name" value="ClpP/crotonase"/>
    <property type="match status" value="1"/>
</dbReference>
<organism evidence="2 3">
    <name type="scientific">Rhizophagus clarus</name>
    <dbReference type="NCBI Taxonomy" id="94130"/>
    <lineage>
        <taxon>Eukaryota</taxon>
        <taxon>Fungi</taxon>
        <taxon>Fungi incertae sedis</taxon>
        <taxon>Mucoromycota</taxon>
        <taxon>Glomeromycotina</taxon>
        <taxon>Glomeromycetes</taxon>
        <taxon>Glomerales</taxon>
        <taxon>Glomeraceae</taxon>
        <taxon>Rhizophagus</taxon>
    </lineage>
</organism>
<dbReference type="Proteomes" id="UP000615446">
    <property type="component" value="Unassembled WGS sequence"/>
</dbReference>
<evidence type="ECO:0000256" key="1">
    <source>
        <dbReference type="ARBA" id="ARBA00023239"/>
    </source>
</evidence>
<keyword evidence="1" id="KW-0456">Lyase</keyword>
<gene>
    <name evidence="2" type="ORF">RCL2_001315800</name>
</gene>
<dbReference type="OrthoDB" id="410701at2759"/>
<evidence type="ECO:0000313" key="2">
    <source>
        <dbReference type="EMBL" id="GES86086.1"/>
    </source>
</evidence>
<dbReference type="EMBL" id="BLAL01000160">
    <property type="protein sequence ID" value="GES86086.1"/>
    <property type="molecule type" value="Genomic_DNA"/>
</dbReference>
<dbReference type="GO" id="GO:0016829">
    <property type="term" value="F:lyase activity"/>
    <property type="evidence" value="ECO:0007669"/>
    <property type="project" value="UniProtKB-KW"/>
</dbReference>
<dbReference type="CDD" id="cd06558">
    <property type="entry name" value="crotonase-like"/>
    <property type="match status" value="1"/>
</dbReference>
<sequence length="354" mass="39459">MKGYYWFLSNGAAYVSYKPINADYLERNFYFKPKKNLRVPDKSIIIKIFYYLNNNIGFFPVQEDLKIIREELRQIGHGSVEFNSSFSPGIGLITLHNSERHNALSGKMMAELADIVDKLENITQDKTNSKDENDLVALILSGNGNTFCSGLDLGVAKNHIVTPENGKKMSSLMQDALLRFSRLPLISIAAIEGYALGGGAELTTACDHRCMSATAKIRFVHVKMATTPGWGGGGRLINIIGKTNALRVLGASELLTGQQAYDIGYIDIIAKKGETINRSKEFLDPYIYFSPKEGELDAERRRNSVKAVRGMKAIIAKANDSGMQRNFMRFEHTLFCSLWGQGENLAELLKKKVK</sequence>
<comment type="caution">
    <text evidence="2">The sequence shown here is derived from an EMBL/GenBank/DDBJ whole genome shotgun (WGS) entry which is preliminary data.</text>
</comment>
<dbReference type="PANTHER" id="PTHR11941">
    <property type="entry name" value="ENOYL-COA HYDRATASE-RELATED"/>
    <property type="match status" value="1"/>
</dbReference>
<dbReference type="GO" id="GO:0005829">
    <property type="term" value="C:cytosol"/>
    <property type="evidence" value="ECO:0007669"/>
    <property type="project" value="TreeGrafter"/>
</dbReference>
<dbReference type="Pfam" id="PF00378">
    <property type="entry name" value="ECH_1"/>
    <property type="match status" value="1"/>
</dbReference>